<comment type="caution">
    <text evidence="7">The sequence shown here is derived from an EMBL/GenBank/DDBJ whole genome shotgun (WGS) entry which is preliminary data.</text>
</comment>
<evidence type="ECO:0000256" key="1">
    <source>
        <dbReference type="ARBA" id="ARBA00005854"/>
    </source>
</evidence>
<evidence type="ECO:0000313" key="8">
    <source>
        <dbReference type="Proteomes" id="UP000823641"/>
    </source>
</evidence>
<dbReference type="SUPFAM" id="SSF51735">
    <property type="entry name" value="NAD(P)-binding Rossmann-fold domains"/>
    <property type="match status" value="1"/>
</dbReference>
<dbReference type="GO" id="GO:0051287">
    <property type="term" value="F:NAD binding"/>
    <property type="evidence" value="ECO:0007669"/>
    <property type="project" value="InterPro"/>
</dbReference>
<dbReference type="SUPFAM" id="SSF52283">
    <property type="entry name" value="Formate/glycerate dehydrogenase catalytic domain-like"/>
    <property type="match status" value="1"/>
</dbReference>
<dbReference type="CDD" id="cd12162">
    <property type="entry name" value="2-Hacid_dh_4"/>
    <property type="match status" value="1"/>
</dbReference>
<accession>A0A9D9HUN2</accession>
<dbReference type="Proteomes" id="UP000823641">
    <property type="component" value="Unassembled WGS sequence"/>
</dbReference>
<dbReference type="InterPro" id="IPR006140">
    <property type="entry name" value="D-isomer_DH_NAD-bd"/>
</dbReference>
<reference evidence="7" key="2">
    <citation type="journal article" date="2021" name="PeerJ">
        <title>Extensive microbial diversity within the chicken gut microbiome revealed by metagenomics and culture.</title>
        <authorList>
            <person name="Gilroy R."/>
            <person name="Ravi A."/>
            <person name="Getino M."/>
            <person name="Pursley I."/>
            <person name="Horton D.L."/>
            <person name="Alikhan N.F."/>
            <person name="Baker D."/>
            <person name="Gharbi K."/>
            <person name="Hall N."/>
            <person name="Watson M."/>
            <person name="Adriaenssens E.M."/>
            <person name="Foster-Nyarko E."/>
            <person name="Jarju S."/>
            <person name="Secka A."/>
            <person name="Antonio M."/>
            <person name="Oren A."/>
            <person name="Chaudhuri R.R."/>
            <person name="La Ragione R."/>
            <person name="Hildebrand F."/>
            <person name="Pallen M.J."/>
        </authorList>
    </citation>
    <scope>NUCLEOTIDE SEQUENCE</scope>
    <source>
        <strain evidence="7">G3-3990</strain>
    </source>
</reference>
<dbReference type="Gene3D" id="3.40.50.720">
    <property type="entry name" value="NAD(P)-binding Rossmann-like Domain"/>
    <property type="match status" value="2"/>
</dbReference>
<dbReference type="GO" id="GO:0016616">
    <property type="term" value="F:oxidoreductase activity, acting on the CH-OH group of donors, NAD or NADP as acceptor"/>
    <property type="evidence" value="ECO:0007669"/>
    <property type="project" value="InterPro"/>
</dbReference>
<dbReference type="InterPro" id="IPR029753">
    <property type="entry name" value="D-isomer_DH_CS"/>
</dbReference>
<dbReference type="PROSITE" id="PS00065">
    <property type="entry name" value="D_2_HYDROXYACID_DH_1"/>
    <property type="match status" value="1"/>
</dbReference>
<dbReference type="NCBIfam" id="NF006263">
    <property type="entry name" value="PRK08410.1"/>
    <property type="match status" value="1"/>
</dbReference>
<keyword evidence="2 4" id="KW-0560">Oxidoreductase</keyword>
<dbReference type="PANTHER" id="PTHR43761:SF1">
    <property type="entry name" value="D-ISOMER SPECIFIC 2-HYDROXYACID DEHYDROGENASE CATALYTIC DOMAIN-CONTAINING PROTEIN-RELATED"/>
    <property type="match status" value="1"/>
</dbReference>
<keyword evidence="3" id="KW-0520">NAD</keyword>
<comment type="similarity">
    <text evidence="1 4">Belongs to the D-isomer specific 2-hydroxyacid dehydrogenase family.</text>
</comment>
<reference evidence="7" key="1">
    <citation type="submission" date="2020-10" db="EMBL/GenBank/DDBJ databases">
        <authorList>
            <person name="Gilroy R."/>
        </authorList>
    </citation>
    <scope>NUCLEOTIDE SEQUENCE</scope>
    <source>
        <strain evidence="7">G3-3990</strain>
    </source>
</reference>
<dbReference type="PROSITE" id="PS00671">
    <property type="entry name" value="D_2_HYDROXYACID_DH_3"/>
    <property type="match status" value="1"/>
</dbReference>
<evidence type="ECO:0000259" key="6">
    <source>
        <dbReference type="Pfam" id="PF02826"/>
    </source>
</evidence>
<dbReference type="PANTHER" id="PTHR43761">
    <property type="entry name" value="D-ISOMER SPECIFIC 2-HYDROXYACID DEHYDROGENASE FAMILY PROTEIN (AFU_ORTHOLOGUE AFUA_1G13630)"/>
    <property type="match status" value="1"/>
</dbReference>
<dbReference type="InterPro" id="IPR029752">
    <property type="entry name" value="D-isomer_DH_CS1"/>
</dbReference>
<evidence type="ECO:0000256" key="2">
    <source>
        <dbReference type="ARBA" id="ARBA00023002"/>
    </source>
</evidence>
<gene>
    <name evidence="7" type="ORF">IAA73_08145</name>
</gene>
<protein>
    <submittedName>
        <fullName evidence="7">D-2-hydroxyacid dehydrogenase</fullName>
    </submittedName>
</protein>
<feature type="domain" description="D-isomer specific 2-hydroxyacid dehydrogenase catalytic" evidence="5">
    <location>
        <begin position="18"/>
        <end position="309"/>
    </location>
</feature>
<name>A0A9D9HUN2_9BACT</name>
<evidence type="ECO:0000256" key="3">
    <source>
        <dbReference type="ARBA" id="ARBA00023027"/>
    </source>
</evidence>
<dbReference type="EMBL" id="JADIMG010000079">
    <property type="protein sequence ID" value="MBO8460285.1"/>
    <property type="molecule type" value="Genomic_DNA"/>
</dbReference>
<evidence type="ECO:0000313" key="7">
    <source>
        <dbReference type="EMBL" id="MBO8460285.1"/>
    </source>
</evidence>
<dbReference type="InterPro" id="IPR036291">
    <property type="entry name" value="NAD(P)-bd_dom_sf"/>
</dbReference>
<sequence length="314" mass="34284">MNIVFLDASTLGNDVSLDPIAALGNLTCYSNTDNGQQVERIGNAPVVITNKVKIDAEIMDACPHLQLICVAGTGTDNIDKEYAAKKNIIVKNVAGYSTQSVAQTTFALLLEIYNHTSYFNQYVHNGDYSRNGLYTCTSHPFVELYGKRMGIIGMGNIGKQVAQIALAFGMEVCYYSTSGHNNSATQSFKRVELAEMLSTCDVISIHAPKNEQTTNLIAAKELSIMKPTAVLLNTGRGGIVNETDLAYALDHEAIAAAGIDVFAKEPFAFDHPFLNMKHPEKLILTPHIAWSSREARIRLIQSIATNIQTSTIHE</sequence>
<dbReference type="Pfam" id="PF02826">
    <property type="entry name" value="2-Hacid_dh_C"/>
    <property type="match status" value="1"/>
</dbReference>
<evidence type="ECO:0000256" key="4">
    <source>
        <dbReference type="RuleBase" id="RU003719"/>
    </source>
</evidence>
<evidence type="ECO:0000259" key="5">
    <source>
        <dbReference type="Pfam" id="PF00389"/>
    </source>
</evidence>
<dbReference type="InterPro" id="IPR050418">
    <property type="entry name" value="D-iso_2-hydroxyacid_DH_PdxB"/>
</dbReference>
<dbReference type="AlphaFoldDB" id="A0A9D9HUN2"/>
<proteinExistence type="inferred from homology"/>
<organism evidence="7 8">
    <name type="scientific">Candidatus Gallipaludibacter merdavium</name>
    <dbReference type="NCBI Taxonomy" id="2840839"/>
    <lineage>
        <taxon>Bacteria</taxon>
        <taxon>Pseudomonadati</taxon>
        <taxon>Bacteroidota</taxon>
        <taxon>Bacteroidia</taxon>
        <taxon>Bacteroidales</taxon>
        <taxon>Candidatus Gallipaludibacter</taxon>
    </lineage>
</organism>
<dbReference type="InterPro" id="IPR006139">
    <property type="entry name" value="D-isomer_2_OHA_DH_cat_dom"/>
</dbReference>
<dbReference type="Pfam" id="PF00389">
    <property type="entry name" value="2-Hacid_dh"/>
    <property type="match status" value="1"/>
</dbReference>
<feature type="domain" description="D-isomer specific 2-hydroxyacid dehydrogenase NAD-binding" evidence="6">
    <location>
        <begin position="106"/>
        <end position="289"/>
    </location>
</feature>